<reference evidence="1 2" key="1">
    <citation type="journal article" date="2016" name="Nat. Commun.">
        <title>Thousands of microbial genomes shed light on interconnected biogeochemical processes in an aquifer system.</title>
        <authorList>
            <person name="Anantharaman K."/>
            <person name="Brown C.T."/>
            <person name="Hug L.A."/>
            <person name="Sharon I."/>
            <person name="Castelle C.J."/>
            <person name="Probst A.J."/>
            <person name="Thomas B.C."/>
            <person name="Singh A."/>
            <person name="Wilkins M.J."/>
            <person name="Karaoz U."/>
            <person name="Brodie E.L."/>
            <person name="Williams K.H."/>
            <person name="Hubbard S.S."/>
            <person name="Banfield J.F."/>
        </authorList>
    </citation>
    <scope>NUCLEOTIDE SEQUENCE [LARGE SCALE GENOMIC DNA]</scope>
</reference>
<gene>
    <name evidence="1" type="ORF">A2957_00690</name>
</gene>
<dbReference type="EMBL" id="MGAK01000015">
    <property type="protein sequence ID" value="OGK44536.1"/>
    <property type="molecule type" value="Genomic_DNA"/>
</dbReference>
<proteinExistence type="predicted"/>
<dbReference type="STRING" id="1802060.A2957_00690"/>
<dbReference type="AlphaFoldDB" id="A0A1F7IMD9"/>
<organism evidence="1 2">
    <name type="scientific">Candidatus Roizmanbacteria bacterium RIFCSPLOWO2_01_FULL_38_11</name>
    <dbReference type="NCBI Taxonomy" id="1802060"/>
    <lineage>
        <taxon>Bacteria</taxon>
        <taxon>Candidatus Roizmaniibacteriota</taxon>
    </lineage>
</organism>
<evidence type="ECO:0008006" key="3">
    <source>
        <dbReference type="Google" id="ProtNLM"/>
    </source>
</evidence>
<sequence length="241" mass="26666">MTIKLQLPEDSFLIAKEGKVLIGDPLYSQGQELTETVHLSEKLNIKPEKIFQHLRVVIGDEVKKGTILAEKRGLLGMSSASSEHEGKIAHIDHTSGTMTIATSTSKKKAIPSFFEGIIETFDSSKKLLTIEIGKAKPIELKEVSNNGGGKVCILNPETDYFTLTEEQISGSIIVLDEPQLHFEPKLEALSIRGYAFLKGTPSTDLPYIKIKSIEDYGVLRSGKYSHIIFSSFEKKALLYLI</sequence>
<comment type="caution">
    <text evidence="1">The sequence shown here is derived from an EMBL/GenBank/DDBJ whole genome shotgun (WGS) entry which is preliminary data.</text>
</comment>
<accession>A0A1F7IMD9</accession>
<protein>
    <recommendedName>
        <fullName evidence="3">RnfC Barrel sandwich hybrid domain-containing protein</fullName>
    </recommendedName>
</protein>
<evidence type="ECO:0000313" key="2">
    <source>
        <dbReference type="Proteomes" id="UP000179072"/>
    </source>
</evidence>
<evidence type="ECO:0000313" key="1">
    <source>
        <dbReference type="EMBL" id="OGK44536.1"/>
    </source>
</evidence>
<dbReference type="Proteomes" id="UP000179072">
    <property type="component" value="Unassembled WGS sequence"/>
</dbReference>
<name>A0A1F7IMD9_9BACT</name>